<evidence type="ECO:0000313" key="2">
    <source>
        <dbReference type="EMBL" id="KIM35841.1"/>
    </source>
</evidence>
<feature type="region of interest" description="Disordered" evidence="1">
    <location>
        <begin position="57"/>
        <end position="78"/>
    </location>
</feature>
<protein>
    <submittedName>
        <fullName evidence="2">Uncharacterized protein</fullName>
    </submittedName>
</protein>
<evidence type="ECO:0000256" key="1">
    <source>
        <dbReference type="SAM" id="MobiDB-lite"/>
    </source>
</evidence>
<dbReference type="OrthoDB" id="424402at2759"/>
<reference evidence="2 3" key="1">
    <citation type="submission" date="2014-04" db="EMBL/GenBank/DDBJ databases">
        <authorList>
            <consortium name="DOE Joint Genome Institute"/>
            <person name="Kuo A."/>
            <person name="Gay G."/>
            <person name="Dore J."/>
            <person name="Kohler A."/>
            <person name="Nagy L.G."/>
            <person name="Floudas D."/>
            <person name="Copeland A."/>
            <person name="Barry K.W."/>
            <person name="Cichocki N."/>
            <person name="Veneault-Fourrey C."/>
            <person name="LaButti K."/>
            <person name="Lindquist E.A."/>
            <person name="Lipzen A."/>
            <person name="Lundell T."/>
            <person name="Morin E."/>
            <person name="Murat C."/>
            <person name="Sun H."/>
            <person name="Tunlid A."/>
            <person name="Henrissat B."/>
            <person name="Grigoriev I.V."/>
            <person name="Hibbett D.S."/>
            <person name="Martin F."/>
            <person name="Nordberg H.P."/>
            <person name="Cantor M.N."/>
            <person name="Hua S.X."/>
        </authorList>
    </citation>
    <scope>NUCLEOTIDE SEQUENCE [LARGE SCALE GENOMIC DNA]</scope>
    <source>
        <strain evidence="3">h7</strain>
    </source>
</reference>
<dbReference type="Proteomes" id="UP000053424">
    <property type="component" value="Unassembled WGS sequence"/>
</dbReference>
<proteinExistence type="predicted"/>
<dbReference type="EMBL" id="KN831813">
    <property type="protein sequence ID" value="KIM35841.1"/>
    <property type="molecule type" value="Genomic_DNA"/>
</dbReference>
<dbReference type="HOGENOM" id="CLU_074862_0_0_1"/>
<name>A0A0C3BWS8_HEBCY</name>
<dbReference type="STRING" id="686832.A0A0C3BWS8"/>
<organism evidence="2 3">
    <name type="scientific">Hebeloma cylindrosporum</name>
    <dbReference type="NCBI Taxonomy" id="76867"/>
    <lineage>
        <taxon>Eukaryota</taxon>
        <taxon>Fungi</taxon>
        <taxon>Dikarya</taxon>
        <taxon>Basidiomycota</taxon>
        <taxon>Agaricomycotina</taxon>
        <taxon>Agaricomycetes</taxon>
        <taxon>Agaricomycetidae</taxon>
        <taxon>Agaricales</taxon>
        <taxon>Agaricineae</taxon>
        <taxon>Hymenogastraceae</taxon>
        <taxon>Hebeloma</taxon>
    </lineage>
</organism>
<sequence>MEAPGSADVQMDTEGSRETFIRVTNHGKMRSWIAFSLNFFASDGEKRLILHTLPSAVDPDVESDRQPPPSVTAKEASTATSVTPRLISVVEVVKREFIKNLEKDRSPRLKGLHQYNEILTLEELGVTVKPSRAKEGQENPTETEENTRSQQILQALSGKHQLVSSVHPTIPPFHCLFFSSQSPRQTQSPFLRITLSLVELPDLLLRGATYQPPIIRKVSKSAKMRAKKRAKSALAKQTTAGAAPAGN</sequence>
<gene>
    <name evidence="2" type="ORF">M413DRAFT_325570</name>
</gene>
<feature type="region of interest" description="Disordered" evidence="1">
    <location>
        <begin position="227"/>
        <end position="247"/>
    </location>
</feature>
<reference evidence="3" key="2">
    <citation type="submission" date="2015-01" db="EMBL/GenBank/DDBJ databases">
        <title>Evolutionary Origins and Diversification of the Mycorrhizal Mutualists.</title>
        <authorList>
            <consortium name="DOE Joint Genome Institute"/>
            <consortium name="Mycorrhizal Genomics Consortium"/>
            <person name="Kohler A."/>
            <person name="Kuo A."/>
            <person name="Nagy L.G."/>
            <person name="Floudas D."/>
            <person name="Copeland A."/>
            <person name="Barry K.W."/>
            <person name="Cichocki N."/>
            <person name="Veneault-Fourrey C."/>
            <person name="LaButti K."/>
            <person name="Lindquist E.A."/>
            <person name="Lipzen A."/>
            <person name="Lundell T."/>
            <person name="Morin E."/>
            <person name="Murat C."/>
            <person name="Riley R."/>
            <person name="Ohm R."/>
            <person name="Sun H."/>
            <person name="Tunlid A."/>
            <person name="Henrissat B."/>
            <person name="Grigoriev I.V."/>
            <person name="Hibbett D.S."/>
            <person name="Martin F."/>
        </authorList>
    </citation>
    <scope>NUCLEOTIDE SEQUENCE [LARGE SCALE GENOMIC DNA]</scope>
    <source>
        <strain evidence="3">h7</strain>
    </source>
</reference>
<evidence type="ECO:0000313" key="3">
    <source>
        <dbReference type="Proteomes" id="UP000053424"/>
    </source>
</evidence>
<keyword evidence="3" id="KW-1185">Reference proteome</keyword>
<dbReference type="AlphaFoldDB" id="A0A0C3BWS8"/>
<accession>A0A0C3BWS8</accession>